<dbReference type="GO" id="GO:0005730">
    <property type="term" value="C:nucleolus"/>
    <property type="evidence" value="ECO:0007669"/>
    <property type="project" value="TreeGrafter"/>
</dbReference>
<name>A0A7S4BU46_CHRCT</name>
<evidence type="ECO:0008006" key="7">
    <source>
        <dbReference type="Google" id="ProtNLM"/>
    </source>
</evidence>
<dbReference type="Pfam" id="PF04493">
    <property type="entry name" value="Endonuclease_5"/>
    <property type="match status" value="1"/>
</dbReference>
<dbReference type="GO" id="GO:0006281">
    <property type="term" value="P:DNA repair"/>
    <property type="evidence" value="ECO:0007669"/>
    <property type="project" value="InterPro"/>
</dbReference>
<dbReference type="HAMAP" id="MF_00801">
    <property type="entry name" value="Endonuclease_5"/>
    <property type="match status" value="1"/>
</dbReference>
<evidence type="ECO:0000256" key="5">
    <source>
        <dbReference type="ARBA" id="ARBA00022801"/>
    </source>
</evidence>
<dbReference type="GO" id="GO:0003727">
    <property type="term" value="F:single-stranded RNA binding"/>
    <property type="evidence" value="ECO:0007669"/>
    <property type="project" value="TreeGrafter"/>
</dbReference>
<sequence length="286" mass="31564">MLRHLRIHGGFSGFTFLLSAATLSACSALLLNSRRTNRWKEFFRLKCCKARWWIIQRVLRLQVCEYDLCDLEDIELVGGVDLSFIKGSDTDACAALVVLRLPTLEVVYESYKRVELRAPYIPGFLAFREVYCLADLLEDLYANMPELMPDAILVDGNGRLHPNRFGLACHLGVLCGVPTVGVGKSLHYVDGLTRERLRAVADAECATVGAHGMLVGDSGAVWGTVLRTTSPAAGEFKPVVVSVGHGLSLESATALVRACCKHRVPEPIRQADLRSRAWLRRNPTAK</sequence>
<dbReference type="CDD" id="cd06559">
    <property type="entry name" value="Endonuclease_V"/>
    <property type="match status" value="1"/>
</dbReference>
<comment type="subcellular location">
    <subcellularLocation>
        <location evidence="1">Cytoplasm</location>
    </subcellularLocation>
</comment>
<keyword evidence="2" id="KW-0963">Cytoplasm</keyword>
<dbReference type="AlphaFoldDB" id="A0A7S4BU46"/>
<protein>
    <recommendedName>
        <fullName evidence="7">Endonuclease V</fullName>
    </recommendedName>
</protein>
<evidence type="ECO:0000256" key="2">
    <source>
        <dbReference type="ARBA" id="ARBA00022490"/>
    </source>
</evidence>
<proteinExistence type="inferred from homology"/>
<keyword evidence="4" id="KW-0255">Endonuclease</keyword>
<dbReference type="PANTHER" id="PTHR28511">
    <property type="entry name" value="ENDONUCLEASE V"/>
    <property type="match status" value="1"/>
</dbReference>
<organism evidence="6">
    <name type="scientific">Chrysotila carterae</name>
    <name type="common">Marine alga</name>
    <name type="synonym">Syracosphaera carterae</name>
    <dbReference type="NCBI Taxonomy" id="13221"/>
    <lineage>
        <taxon>Eukaryota</taxon>
        <taxon>Haptista</taxon>
        <taxon>Haptophyta</taxon>
        <taxon>Prymnesiophyceae</taxon>
        <taxon>Isochrysidales</taxon>
        <taxon>Isochrysidaceae</taxon>
        <taxon>Chrysotila</taxon>
    </lineage>
</organism>
<dbReference type="Gene3D" id="3.30.2170.10">
    <property type="entry name" value="archaeoglobus fulgidus dsm 4304 superfamily"/>
    <property type="match status" value="1"/>
</dbReference>
<evidence type="ECO:0000256" key="3">
    <source>
        <dbReference type="ARBA" id="ARBA00022722"/>
    </source>
</evidence>
<keyword evidence="5" id="KW-0378">Hydrolase</keyword>
<dbReference type="EMBL" id="HBIZ01045657">
    <property type="protein sequence ID" value="CAE0776585.1"/>
    <property type="molecule type" value="Transcribed_RNA"/>
</dbReference>
<dbReference type="PROSITE" id="PS51257">
    <property type="entry name" value="PROKAR_LIPOPROTEIN"/>
    <property type="match status" value="1"/>
</dbReference>
<keyword evidence="3" id="KW-0540">Nuclease</keyword>
<evidence type="ECO:0000256" key="1">
    <source>
        <dbReference type="ARBA" id="ARBA00004496"/>
    </source>
</evidence>
<reference evidence="6" key="1">
    <citation type="submission" date="2021-01" db="EMBL/GenBank/DDBJ databases">
        <authorList>
            <person name="Corre E."/>
            <person name="Pelletier E."/>
            <person name="Niang G."/>
            <person name="Scheremetjew M."/>
            <person name="Finn R."/>
            <person name="Kale V."/>
            <person name="Holt S."/>
            <person name="Cochrane G."/>
            <person name="Meng A."/>
            <person name="Brown T."/>
            <person name="Cohen L."/>
        </authorList>
    </citation>
    <scope>NUCLEOTIDE SEQUENCE</scope>
    <source>
        <strain evidence="6">CCMP645</strain>
    </source>
</reference>
<gene>
    <name evidence="6" type="ORF">PCAR00345_LOCUS29221</name>
</gene>
<evidence type="ECO:0000313" key="6">
    <source>
        <dbReference type="EMBL" id="CAE0776585.1"/>
    </source>
</evidence>
<dbReference type="InterPro" id="IPR007581">
    <property type="entry name" value="Endonuclease-V"/>
</dbReference>
<accession>A0A7S4BU46</accession>
<dbReference type="PANTHER" id="PTHR28511:SF1">
    <property type="entry name" value="ENDONUCLEASE V"/>
    <property type="match status" value="1"/>
</dbReference>
<evidence type="ECO:0000256" key="4">
    <source>
        <dbReference type="ARBA" id="ARBA00022759"/>
    </source>
</evidence>
<dbReference type="GO" id="GO:0016891">
    <property type="term" value="F:RNA endonuclease activity producing 5'-phosphomonoesters, hydrolytic mechanism"/>
    <property type="evidence" value="ECO:0007669"/>
    <property type="project" value="TreeGrafter"/>
</dbReference>
<dbReference type="GO" id="GO:0005737">
    <property type="term" value="C:cytoplasm"/>
    <property type="evidence" value="ECO:0007669"/>
    <property type="project" value="UniProtKB-SubCell"/>
</dbReference>